<evidence type="ECO:0000313" key="1">
    <source>
        <dbReference type="EMBL" id="KAK1485547.1"/>
    </source>
</evidence>
<reference evidence="1 2" key="1">
    <citation type="submission" date="2016-10" db="EMBL/GenBank/DDBJ databases">
        <title>The genome sequence of Colletotrichum fioriniae PJ7.</title>
        <authorList>
            <person name="Baroncelli R."/>
        </authorList>
    </citation>
    <scope>NUCLEOTIDE SEQUENCE [LARGE SCALE GENOMIC DNA]</scope>
    <source>
        <strain evidence="1 2">Tom-12</strain>
    </source>
</reference>
<dbReference type="RefSeq" id="XP_060376892.1">
    <property type="nucleotide sequence ID" value="XM_060528503.1"/>
</dbReference>
<proteinExistence type="predicted"/>
<keyword evidence="2" id="KW-1185">Reference proteome</keyword>
<evidence type="ECO:0000313" key="2">
    <source>
        <dbReference type="Proteomes" id="UP001227543"/>
    </source>
</evidence>
<dbReference type="EMBL" id="MLFU01000077">
    <property type="protein sequence ID" value="KAK1485547.1"/>
    <property type="molecule type" value="Genomic_DNA"/>
</dbReference>
<name>A0ABQ9QUQ6_9PEZI</name>
<sequence length="177" mass="19593">MYAIHTTTLEVTIWSTSNADKPTGQVSSGFITLDGHLVRGLRLSIMQGIYEGDDVKEMCFLRLAETYDILIEFAPDDPPSLLKGAYGTVDGLSNLVKMSWKISGERGIAEVSEEDTGVAASSPACDLPSELVEAFVEDAEYPRFTRFSILKESKKEKCKYKRLGRFDVWGRNDIGVA</sequence>
<dbReference type="Proteomes" id="UP001227543">
    <property type="component" value="Unassembled WGS sequence"/>
</dbReference>
<dbReference type="GeneID" id="85412741"/>
<comment type="caution">
    <text evidence="1">The sequence shown here is derived from an EMBL/GenBank/DDBJ whole genome shotgun (WGS) entry which is preliminary data.</text>
</comment>
<protein>
    <submittedName>
        <fullName evidence="1">Uncharacterized protein</fullName>
    </submittedName>
</protein>
<gene>
    <name evidence="1" type="ORF">CTAM01_12497</name>
</gene>
<accession>A0ABQ9QUQ6</accession>
<organism evidence="1 2">
    <name type="scientific">Colletotrichum tamarilloi</name>
    <dbReference type="NCBI Taxonomy" id="1209934"/>
    <lineage>
        <taxon>Eukaryota</taxon>
        <taxon>Fungi</taxon>
        <taxon>Dikarya</taxon>
        <taxon>Ascomycota</taxon>
        <taxon>Pezizomycotina</taxon>
        <taxon>Sordariomycetes</taxon>
        <taxon>Hypocreomycetidae</taxon>
        <taxon>Glomerellales</taxon>
        <taxon>Glomerellaceae</taxon>
        <taxon>Colletotrichum</taxon>
        <taxon>Colletotrichum acutatum species complex</taxon>
    </lineage>
</organism>